<protein>
    <recommendedName>
        <fullName evidence="9">Membrane transporter</fullName>
    </recommendedName>
</protein>
<keyword evidence="5 6" id="KW-0472">Membrane</keyword>
<evidence type="ECO:0008006" key="9">
    <source>
        <dbReference type="Google" id="ProtNLM"/>
    </source>
</evidence>
<evidence type="ECO:0000256" key="3">
    <source>
        <dbReference type="ARBA" id="ARBA00022692"/>
    </source>
</evidence>
<dbReference type="InterPro" id="IPR045263">
    <property type="entry name" value="GLUT"/>
</dbReference>
<dbReference type="GO" id="GO:0016020">
    <property type="term" value="C:membrane"/>
    <property type="evidence" value="ECO:0007669"/>
    <property type="project" value="UniProtKB-SubCell"/>
</dbReference>
<evidence type="ECO:0000256" key="6">
    <source>
        <dbReference type="SAM" id="Phobius"/>
    </source>
</evidence>
<dbReference type="PANTHER" id="PTHR23503">
    <property type="entry name" value="SOLUTE CARRIER FAMILY 2"/>
    <property type="match status" value="1"/>
</dbReference>
<feature type="transmembrane region" description="Helical" evidence="6">
    <location>
        <begin position="229"/>
        <end position="246"/>
    </location>
</feature>
<feature type="transmembrane region" description="Helical" evidence="6">
    <location>
        <begin position="197"/>
        <end position="217"/>
    </location>
</feature>
<keyword evidence="2" id="KW-0813">Transport</keyword>
<dbReference type="Proteomes" id="UP001328107">
    <property type="component" value="Unassembled WGS sequence"/>
</dbReference>
<feature type="transmembrane region" description="Helical" evidence="6">
    <location>
        <begin position="121"/>
        <end position="141"/>
    </location>
</feature>
<comment type="caution">
    <text evidence="7">The sequence shown here is derived from an EMBL/GenBank/DDBJ whole genome shotgun (WGS) entry which is preliminary data.</text>
</comment>
<evidence type="ECO:0000313" key="7">
    <source>
        <dbReference type="EMBL" id="GMR56596.1"/>
    </source>
</evidence>
<evidence type="ECO:0000256" key="2">
    <source>
        <dbReference type="ARBA" id="ARBA00022448"/>
    </source>
</evidence>
<dbReference type="SUPFAM" id="SSF103473">
    <property type="entry name" value="MFS general substrate transporter"/>
    <property type="match status" value="1"/>
</dbReference>
<feature type="transmembrane region" description="Helical" evidence="6">
    <location>
        <begin position="66"/>
        <end position="85"/>
    </location>
</feature>
<feature type="transmembrane region" description="Helical" evidence="6">
    <location>
        <begin position="334"/>
        <end position="364"/>
    </location>
</feature>
<dbReference type="Gene3D" id="1.20.1250.20">
    <property type="entry name" value="MFS general substrate transporter like domains"/>
    <property type="match status" value="2"/>
</dbReference>
<dbReference type="PROSITE" id="PS00217">
    <property type="entry name" value="SUGAR_TRANSPORT_2"/>
    <property type="match status" value="1"/>
</dbReference>
<dbReference type="EMBL" id="BTRK01000006">
    <property type="protein sequence ID" value="GMR56596.1"/>
    <property type="molecule type" value="Genomic_DNA"/>
</dbReference>
<dbReference type="Pfam" id="PF00083">
    <property type="entry name" value="Sugar_tr"/>
    <property type="match status" value="2"/>
</dbReference>
<feature type="transmembrane region" description="Helical" evidence="6">
    <location>
        <begin position="91"/>
        <end position="109"/>
    </location>
</feature>
<reference evidence="8" key="1">
    <citation type="submission" date="2022-10" db="EMBL/GenBank/DDBJ databases">
        <title>Genome assembly of Pristionchus species.</title>
        <authorList>
            <person name="Yoshida K."/>
            <person name="Sommer R.J."/>
        </authorList>
    </citation>
    <scope>NUCLEOTIDE SEQUENCE [LARGE SCALE GENOMIC DNA]</scope>
    <source>
        <strain evidence="8">RS5460</strain>
    </source>
</reference>
<sequence>RVGFLLSLVSSLQMFQQSLLASLTDAGLSSTQLAFASATFPLGKVVSTLWLLLCSSSPDVVFSLKVAARLLMIGGLVAGLPLLPALSIGRLLMGAGTGIGFVCAPLYLTELIPYSARPSHFFVLGVAFAGSTLMANSLALAHLTERSLTLFSSGFAFIAGLIYLLLSLEQHPLASTLPKQPTDPTRISGRPVALSNALMLLNVTCGVPVLLGFAPIIFEEFGLSPDTSFKLSLLFPTAQVLLLALLHFHPGLLSRKTLILGGYGVAVFVLFAIATTAKYPFMPDTQKSMALAGWLLVLTLVTSVPCNTALCVIAEQFPSGTEEQMSVASLSRTIMWLFSAISTSTFLPMIRSYGLTITFLPYALSS</sequence>
<evidence type="ECO:0000256" key="1">
    <source>
        <dbReference type="ARBA" id="ARBA00004141"/>
    </source>
</evidence>
<accession>A0AAN5IBB6</accession>
<dbReference type="AlphaFoldDB" id="A0AAN5IBB6"/>
<evidence type="ECO:0000256" key="5">
    <source>
        <dbReference type="ARBA" id="ARBA00023136"/>
    </source>
</evidence>
<dbReference type="InterPro" id="IPR005828">
    <property type="entry name" value="MFS_sugar_transport-like"/>
</dbReference>
<feature type="transmembrane region" description="Helical" evidence="6">
    <location>
        <begin position="258"/>
        <end position="279"/>
    </location>
</feature>
<keyword evidence="3 6" id="KW-0812">Transmembrane</keyword>
<name>A0AAN5IBB6_9BILA</name>
<evidence type="ECO:0000313" key="8">
    <source>
        <dbReference type="Proteomes" id="UP001328107"/>
    </source>
</evidence>
<dbReference type="InterPro" id="IPR005829">
    <property type="entry name" value="Sugar_transporter_CS"/>
</dbReference>
<keyword evidence="8" id="KW-1185">Reference proteome</keyword>
<dbReference type="GO" id="GO:0015149">
    <property type="term" value="F:hexose transmembrane transporter activity"/>
    <property type="evidence" value="ECO:0007669"/>
    <property type="project" value="TreeGrafter"/>
</dbReference>
<gene>
    <name evidence="7" type="ORF">PMAYCL1PPCAC_26791</name>
</gene>
<feature type="non-terminal residue" evidence="7">
    <location>
        <position position="366"/>
    </location>
</feature>
<feature type="non-terminal residue" evidence="7">
    <location>
        <position position="1"/>
    </location>
</feature>
<proteinExistence type="predicted"/>
<feature type="transmembrane region" description="Helical" evidence="6">
    <location>
        <begin position="31"/>
        <end position="54"/>
    </location>
</feature>
<evidence type="ECO:0000256" key="4">
    <source>
        <dbReference type="ARBA" id="ARBA00022989"/>
    </source>
</evidence>
<dbReference type="PANTHER" id="PTHR23503:SF8">
    <property type="entry name" value="FACILITATED GLUCOSE TRANSPORTER PROTEIN 1"/>
    <property type="match status" value="1"/>
</dbReference>
<organism evidence="7 8">
    <name type="scientific">Pristionchus mayeri</name>
    <dbReference type="NCBI Taxonomy" id="1317129"/>
    <lineage>
        <taxon>Eukaryota</taxon>
        <taxon>Metazoa</taxon>
        <taxon>Ecdysozoa</taxon>
        <taxon>Nematoda</taxon>
        <taxon>Chromadorea</taxon>
        <taxon>Rhabditida</taxon>
        <taxon>Rhabditina</taxon>
        <taxon>Diplogasteromorpha</taxon>
        <taxon>Diplogasteroidea</taxon>
        <taxon>Neodiplogasteridae</taxon>
        <taxon>Pristionchus</taxon>
    </lineage>
</organism>
<feature type="transmembrane region" description="Helical" evidence="6">
    <location>
        <begin position="147"/>
        <end position="166"/>
    </location>
</feature>
<feature type="transmembrane region" description="Helical" evidence="6">
    <location>
        <begin position="291"/>
        <end position="313"/>
    </location>
</feature>
<keyword evidence="4 6" id="KW-1133">Transmembrane helix</keyword>
<comment type="subcellular location">
    <subcellularLocation>
        <location evidence="1">Membrane</location>
        <topology evidence="1">Multi-pass membrane protein</topology>
    </subcellularLocation>
</comment>
<dbReference type="InterPro" id="IPR036259">
    <property type="entry name" value="MFS_trans_sf"/>
</dbReference>